<evidence type="ECO:0000256" key="2">
    <source>
        <dbReference type="ARBA" id="ARBA00022603"/>
    </source>
</evidence>
<dbReference type="InterPro" id="IPR029063">
    <property type="entry name" value="SAM-dependent_MTases_sf"/>
</dbReference>
<evidence type="ECO:0000259" key="7">
    <source>
        <dbReference type="Pfam" id="PF05175"/>
    </source>
</evidence>
<dbReference type="InterPro" id="IPR007848">
    <property type="entry name" value="Small_mtfrase_dom"/>
</dbReference>
<dbReference type="Pfam" id="PF05175">
    <property type="entry name" value="MTS"/>
    <property type="match status" value="1"/>
</dbReference>
<dbReference type="PANTHER" id="PTHR47739">
    <property type="entry name" value="TRNA1(VAL) (ADENINE(37)-N6)-METHYLTRANSFERASE"/>
    <property type="match status" value="1"/>
</dbReference>
<dbReference type="PROSITE" id="PS01131">
    <property type="entry name" value="RRNA_A_DIMETH"/>
    <property type="match status" value="1"/>
</dbReference>
<dbReference type="EC" id="2.1.1.223" evidence="6"/>
<dbReference type="InterPro" id="IPR022882">
    <property type="entry name" value="tRNA_adenine-N6_MeTrfase"/>
</dbReference>
<accession>A0AB38YE61</accession>
<keyword evidence="5 6" id="KW-0819">tRNA processing</keyword>
<evidence type="ECO:0000256" key="6">
    <source>
        <dbReference type="HAMAP-Rule" id="MF_01872"/>
    </source>
</evidence>
<protein>
    <recommendedName>
        <fullName evidence="6">tRNA1(Val) (adenine(37)-N6)-methyltransferase</fullName>
        <ecNumber evidence="6">2.1.1.223</ecNumber>
    </recommendedName>
    <alternativeName>
        <fullName evidence="6">tRNA m6A37 methyltransferase</fullName>
    </alternativeName>
</protein>
<evidence type="ECO:0000256" key="3">
    <source>
        <dbReference type="ARBA" id="ARBA00022679"/>
    </source>
</evidence>
<comment type="similarity">
    <text evidence="6">Belongs to the methyltransferase superfamily. tRNA (adenine-N(6)-)-methyltransferase family.</text>
</comment>
<dbReference type="PRINTS" id="PR00507">
    <property type="entry name" value="N12N6MTFRASE"/>
</dbReference>
<organism evidence="8">
    <name type="scientific">Salinispirillum sp. LH 10-3-1</name>
    <dbReference type="NCBI Taxonomy" id="2952525"/>
    <lineage>
        <taxon>Bacteria</taxon>
        <taxon>Pseudomonadati</taxon>
        <taxon>Pseudomonadota</taxon>
        <taxon>Gammaproteobacteria</taxon>
        <taxon>Oceanospirillales</taxon>
        <taxon>Saccharospirillaceae</taxon>
        <taxon>Salinispirillum</taxon>
    </lineage>
</organism>
<feature type="domain" description="Methyltransferase small" evidence="7">
    <location>
        <begin position="15"/>
        <end position="100"/>
    </location>
</feature>
<gene>
    <name evidence="8" type="ORF">NFC81_12820</name>
</gene>
<keyword evidence="4 6" id="KW-0949">S-adenosyl-L-methionine</keyword>
<dbReference type="RefSeq" id="WP_304994872.1">
    <property type="nucleotide sequence ID" value="NZ_CP101717.1"/>
</dbReference>
<comment type="subcellular location">
    <subcellularLocation>
        <location evidence="6">Cytoplasm</location>
    </subcellularLocation>
</comment>
<dbReference type="EMBL" id="CP101717">
    <property type="protein sequence ID" value="WLD57587.1"/>
    <property type="molecule type" value="Genomic_DNA"/>
</dbReference>
<dbReference type="Gene3D" id="3.40.50.150">
    <property type="entry name" value="Vaccinia Virus protein VP39"/>
    <property type="match status" value="1"/>
</dbReference>
<dbReference type="CDD" id="cd02440">
    <property type="entry name" value="AdoMet_MTases"/>
    <property type="match status" value="1"/>
</dbReference>
<keyword evidence="2 6" id="KW-0489">Methyltransferase</keyword>
<keyword evidence="1 6" id="KW-0963">Cytoplasm</keyword>
<reference evidence="8" key="1">
    <citation type="submission" date="2022-07" db="EMBL/GenBank/DDBJ databases">
        <title>Complete genome sequence of Salinispirillum sp. LH10-3-1 capable of multiple carbohydrate inversion isolated from a soda lake.</title>
        <authorList>
            <person name="Liu J."/>
            <person name="Zhai Y."/>
            <person name="Zhang H."/>
            <person name="Yang H."/>
            <person name="Qu J."/>
            <person name="Li J."/>
        </authorList>
    </citation>
    <scope>NUCLEOTIDE SEQUENCE</scope>
    <source>
        <strain evidence="8">LH 10-3-1</strain>
    </source>
</reference>
<dbReference type="HAMAP" id="MF_01872">
    <property type="entry name" value="tRNA_methyltr_YfiC"/>
    <property type="match status" value="1"/>
</dbReference>
<sequence>MKVGTDALLLGSWAALPNTGAILDIGAGSGILSLMLAQRSDGALPITALEIDPDAATQATENVAESPWADTIGVVHADALQWQPASLFSLIISNPPFFTDSLGSPKASRHRARHTDSLPFAALLDRVVRWLAPDGQFSLILPVISAQHVIVLAESLGWFVQRCCMVQPAPHKVAHRWLLSLTRQACATEKSSMVIKDQSGDYSPEYRHLTQAFYLRF</sequence>
<dbReference type="PANTHER" id="PTHR47739:SF1">
    <property type="entry name" value="TRNA1(VAL) (ADENINE(37)-N6)-METHYLTRANSFERASE"/>
    <property type="match status" value="1"/>
</dbReference>
<dbReference type="SUPFAM" id="SSF53335">
    <property type="entry name" value="S-adenosyl-L-methionine-dependent methyltransferases"/>
    <property type="match status" value="1"/>
</dbReference>
<dbReference type="InterPro" id="IPR002052">
    <property type="entry name" value="DNA_methylase_N6_adenine_CS"/>
</dbReference>
<dbReference type="GO" id="GO:0000179">
    <property type="term" value="F:rRNA (adenine-N6,N6-)-dimethyltransferase activity"/>
    <property type="evidence" value="ECO:0007669"/>
    <property type="project" value="InterPro"/>
</dbReference>
<evidence type="ECO:0000256" key="1">
    <source>
        <dbReference type="ARBA" id="ARBA00022490"/>
    </source>
</evidence>
<dbReference type="AlphaFoldDB" id="A0AB38YE61"/>
<dbReference type="GO" id="GO:0005737">
    <property type="term" value="C:cytoplasm"/>
    <property type="evidence" value="ECO:0007669"/>
    <property type="project" value="UniProtKB-SubCell"/>
</dbReference>
<comment type="catalytic activity">
    <reaction evidence="6">
        <text>adenosine(37) in tRNA1(Val) + S-adenosyl-L-methionine = N(6)-methyladenosine(37) in tRNA1(Val) + S-adenosyl-L-homocysteine + H(+)</text>
        <dbReference type="Rhea" id="RHEA:43160"/>
        <dbReference type="Rhea" id="RHEA-COMP:10369"/>
        <dbReference type="Rhea" id="RHEA-COMP:10370"/>
        <dbReference type="ChEBI" id="CHEBI:15378"/>
        <dbReference type="ChEBI" id="CHEBI:57856"/>
        <dbReference type="ChEBI" id="CHEBI:59789"/>
        <dbReference type="ChEBI" id="CHEBI:74411"/>
        <dbReference type="ChEBI" id="CHEBI:74449"/>
        <dbReference type="EC" id="2.1.1.223"/>
    </reaction>
</comment>
<dbReference type="GO" id="GO:0008033">
    <property type="term" value="P:tRNA processing"/>
    <property type="evidence" value="ECO:0007669"/>
    <property type="project" value="UniProtKB-UniRule"/>
</dbReference>
<comment type="function">
    <text evidence="6">Specifically methylates the adenine in position 37 of tRNA(1)(Val) (anticodon cmo5UAC).</text>
</comment>
<evidence type="ECO:0000256" key="4">
    <source>
        <dbReference type="ARBA" id="ARBA00022691"/>
    </source>
</evidence>
<dbReference type="InterPro" id="IPR050210">
    <property type="entry name" value="tRNA_Adenine-N(6)_MTase"/>
</dbReference>
<dbReference type="GO" id="GO:0016430">
    <property type="term" value="F:tRNA (adenine-N6)-methyltransferase activity"/>
    <property type="evidence" value="ECO:0007669"/>
    <property type="project" value="UniProtKB-UniRule"/>
</dbReference>
<name>A0AB38YE61_9GAMM</name>
<evidence type="ECO:0000313" key="8">
    <source>
        <dbReference type="EMBL" id="WLD57587.1"/>
    </source>
</evidence>
<proteinExistence type="inferred from homology"/>
<keyword evidence="3 6" id="KW-0808">Transferase</keyword>
<dbReference type="GO" id="GO:0003676">
    <property type="term" value="F:nucleic acid binding"/>
    <property type="evidence" value="ECO:0007669"/>
    <property type="project" value="InterPro"/>
</dbReference>
<evidence type="ECO:0000256" key="5">
    <source>
        <dbReference type="ARBA" id="ARBA00022694"/>
    </source>
</evidence>
<dbReference type="PROSITE" id="PS00092">
    <property type="entry name" value="N6_MTASE"/>
    <property type="match status" value="1"/>
</dbReference>
<dbReference type="InterPro" id="IPR020596">
    <property type="entry name" value="rRNA_Ade_Mease_Trfase_CS"/>
</dbReference>